<dbReference type="GO" id="GO:0045943">
    <property type="term" value="P:positive regulation of transcription by RNA polymerase I"/>
    <property type="evidence" value="ECO:0007669"/>
    <property type="project" value="InterPro"/>
</dbReference>
<evidence type="ECO:0000313" key="11">
    <source>
        <dbReference type="Proteomes" id="UP000799777"/>
    </source>
</evidence>
<evidence type="ECO:0000256" key="2">
    <source>
        <dbReference type="ARBA" id="ARBA00022517"/>
    </source>
</evidence>
<reference evidence="10" key="1">
    <citation type="journal article" date="2020" name="Stud. Mycol.">
        <title>101 Dothideomycetes genomes: a test case for predicting lifestyles and emergence of pathogens.</title>
        <authorList>
            <person name="Haridas S."/>
            <person name="Albert R."/>
            <person name="Binder M."/>
            <person name="Bloem J."/>
            <person name="Labutti K."/>
            <person name="Salamov A."/>
            <person name="Andreopoulos B."/>
            <person name="Baker S."/>
            <person name="Barry K."/>
            <person name="Bills G."/>
            <person name="Bluhm B."/>
            <person name="Cannon C."/>
            <person name="Castanera R."/>
            <person name="Culley D."/>
            <person name="Daum C."/>
            <person name="Ezra D."/>
            <person name="Gonzalez J."/>
            <person name="Henrissat B."/>
            <person name="Kuo A."/>
            <person name="Liang C."/>
            <person name="Lipzen A."/>
            <person name="Lutzoni F."/>
            <person name="Magnuson J."/>
            <person name="Mondo S."/>
            <person name="Nolan M."/>
            <person name="Ohm R."/>
            <person name="Pangilinan J."/>
            <person name="Park H.-J."/>
            <person name="Ramirez L."/>
            <person name="Alfaro M."/>
            <person name="Sun H."/>
            <person name="Tritt A."/>
            <person name="Yoshinaga Y."/>
            <person name="Zwiers L.-H."/>
            <person name="Turgeon B."/>
            <person name="Goodwin S."/>
            <person name="Spatafora J."/>
            <person name="Crous P."/>
            <person name="Grigoriev I."/>
        </authorList>
    </citation>
    <scope>NUCLEOTIDE SEQUENCE</scope>
    <source>
        <strain evidence="10">CBS 110217</strain>
    </source>
</reference>
<evidence type="ECO:0000256" key="4">
    <source>
        <dbReference type="ARBA" id="ARBA00022574"/>
    </source>
</evidence>
<feature type="region of interest" description="Disordered" evidence="9">
    <location>
        <begin position="1"/>
        <end position="146"/>
    </location>
</feature>
<organism evidence="10 11">
    <name type="scientific">Setomelanomma holmii</name>
    <dbReference type="NCBI Taxonomy" id="210430"/>
    <lineage>
        <taxon>Eukaryota</taxon>
        <taxon>Fungi</taxon>
        <taxon>Dikarya</taxon>
        <taxon>Ascomycota</taxon>
        <taxon>Pezizomycotina</taxon>
        <taxon>Dothideomycetes</taxon>
        <taxon>Pleosporomycetidae</taxon>
        <taxon>Pleosporales</taxon>
        <taxon>Pleosporineae</taxon>
        <taxon>Phaeosphaeriaceae</taxon>
        <taxon>Setomelanomma</taxon>
    </lineage>
</organism>
<dbReference type="InterPro" id="IPR036322">
    <property type="entry name" value="WD40_repeat_dom_sf"/>
</dbReference>
<keyword evidence="11" id="KW-1185">Reference proteome</keyword>
<feature type="repeat" description="WD" evidence="8">
    <location>
        <begin position="464"/>
        <end position="505"/>
    </location>
</feature>
<dbReference type="GO" id="GO:2000234">
    <property type="term" value="P:positive regulation of rRNA processing"/>
    <property type="evidence" value="ECO:0007669"/>
    <property type="project" value="TreeGrafter"/>
</dbReference>
<evidence type="ECO:0000256" key="1">
    <source>
        <dbReference type="ARBA" id="ARBA00004604"/>
    </source>
</evidence>
<evidence type="ECO:0000313" key="10">
    <source>
        <dbReference type="EMBL" id="KAF2033574.1"/>
    </source>
</evidence>
<keyword evidence="2" id="KW-0690">Ribosome biogenesis</keyword>
<dbReference type="SMART" id="SM00320">
    <property type="entry name" value="WD40"/>
    <property type="match status" value="3"/>
</dbReference>
<dbReference type="Pfam" id="PF00400">
    <property type="entry name" value="WD40"/>
    <property type="match status" value="1"/>
</dbReference>
<evidence type="ECO:0000256" key="3">
    <source>
        <dbReference type="ARBA" id="ARBA00022552"/>
    </source>
</evidence>
<keyword evidence="6" id="KW-0804">Transcription</keyword>
<comment type="caution">
    <text evidence="10">The sequence shown here is derived from an EMBL/GenBank/DDBJ whole genome shotgun (WGS) entry which is preliminary data.</text>
</comment>
<evidence type="ECO:0000256" key="9">
    <source>
        <dbReference type="SAM" id="MobiDB-lite"/>
    </source>
</evidence>
<comment type="subcellular location">
    <subcellularLocation>
        <location evidence="1">Nucleus</location>
        <location evidence="1">Nucleolus</location>
    </subcellularLocation>
</comment>
<dbReference type="PANTHER" id="PTHR44215">
    <property type="entry name" value="WD REPEAT-CONTAINING PROTEIN 75"/>
    <property type="match status" value="1"/>
</dbReference>
<dbReference type="InterPro" id="IPR015943">
    <property type="entry name" value="WD40/YVTN_repeat-like_dom_sf"/>
</dbReference>
<dbReference type="EMBL" id="ML978165">
    <property type="protein sequence ID" value="KAF2033574.1"/>
    <property type="molecule type" value="Genomic_DNA"/>
</dbReference>
<protein>
    <submittedName>
        <fullName evidence="10">WD40 repeat-like protein</fullName>
    </submittedName>
</protein>
<feature type="compositionally biased region" description="Basic and acidic residues" evidence="9">
    <location>
        <begin position="128"/>
        <end position="145"/>
    </location>
</feature>
<dbReference type="SUPFAM" id="SSF69322">
    <property type="entry name" value="Tricorn protease domain 2"/>
    <property type="match status" value="1"/>
</dbReference>
<name>A0A9P4HG12_9PLEO</name>
<dbReference type="Proteomes" id="UP000799777">
    <property type="component" value="Unassembled WGS sequence"/>
</dbReference>
<dbReference type="GO" id="GO:0003723">
    <property type="term" value="F:RNA binding"/>
    <property type="evidence" value="ECO:0007669"/>
    <property type="project" value="InterPro"/>
</dbReference>
<keyword evidence="3" id="KW-0698">rRNA processing</keyword>
<proteinExistence type="predicted"/>
<dbReference type="Gene3D" id="2.130.10.10">
    <property type="entry name" value="YVTN repeat-like/Quinoprotein amine dehydrogenase"/>
    <property type="match status" value="3"/>
</dbReference>
<gene>
    <name evidence="10" type="ORF">EK21DRAFT_58118</name>
</gene>
<evidence type="ECO:0000256" key="5">
    <source>
        <dbReference type="ARBA" id="ARBA00022737"/>
    </source>
</evidence>
<keyword evidence="4 8" id="KW-0853">WD repeat</keyword>
<keyword evidence="7" id="KW-0539">Nucleus</keyword>
<keyword evidence="5" id="KW-0677">Repeat</keyword>
<feature type="compositionally biased region" description="Low complexity" evidence="9">
    <location>
        <begin position="81"/>
        <end position="91"/>
    </location>
</feature>
<evidence type="ECO:0000256" key="6">
    <source>
        <dbReference type="ARBA" id="ARBA00023163"/>
    </source>
</evidence>
<evidence type="ECO:0000256" key="8">
    <source>
        <dbReference type="PROSITE-ProRule" id="PRU00221"/>
    </source>
</evidence>
<dbReference type="InterPro" id="IPR053826">
    <property type="entry name" value="WDR75"/>
</dbReference>
<evidence type="ECO:0000256" key="7">
    <source>
        <dbReference type="ARBA" id="ARBA00023242"/>
    </source>
</evidence>
<dbReference type="AlphaFoldDB" id="A0A9P4HG12"/>
<dbReference type="GO" id="GO:0032040">
    <property type="term" value="C:small-subunit processome"/>
    <property type="evidence" value="ECO:0007669"/>
    <property type="project" value="InterPro"/>
</dbReference>
<dbReference type="PROSITE" id="PS50082">
    <property type="entry name" value="WD_REPEATS_2"/>
    <property type="match status" value="1"/>
</dbReference>
<sequence>MADTTPQLKRKRESLTGTQKKPKKQRKSEAIAEQNAGPVEEVANATPVAEPPSQSQTTAKAQDRAKGRSRKPQTDGALENATATTTTPSTAKQGNNQAKKLSNGDLGGLEVDVISTSTPLKQGKKQKKENQNDDKQTDGLNKDENQVEVVDAQGTPARFTPQTQSTEKVSKKQAKLERQALAKVNRDMQVSEAGKSQLSKPKKFKHKNAPTWAVSPAQGGWFLPIDPIYSLDEKYLLLANNKALQIYFTDTSLLASPSQVYVADSNGLITLWDWVDGKKIGRWDIGSTVRNMAVIAQPGSEEDLVYCHETGSSHVVNVHALRTKSQSSKTELKRVLKTTSQITSIQVLLQGKYVIIATAESITVGKRVKVSKTAVQDFEYVWRELKFSKRITTCNTFFRQPKASENGKKTAQDQRDILDIAVGDEIGVVLLFEDILAGFAMVESTQKGNKSRTDTAESLRPKLLHWHRDAVGAVKWSLDGNYLISGGDETVLTIWQLTTGKPQHLPHLSAAIENIVVSPSGSSYALSLANNSIVVLSTTELEAKTNIIGIQTRRVEPEQLPKVSGAPSTYALQPVPIVVDPKNAQHVLFTVPSSQPRQRNEGLRSEPYLQTFDIANQRAVTRQALTRNNATEPNMAPDGRRVAEPGVKHLQASCDGQYLATIDEWTPPKADTAYLNEGNAAISEEERLLRREVYLKIWRRDDRNGGWALETRIDAPHMLEDIGRNSRVLDLIAHPTAHSFASIGEDHIVRIWKPKTRLRDGIVVRGADKQGLVNWSMSRTIELPNPEKLWLYEGSAGSLHARQHRLAFSADGSILAAAVSGASDTDSGLIYLIDANAGTIRRSMTEIDVRALCGVGIVGRYLVAVSDCVTVWDLVNDNLVYTAPVNTAGLDENERTSVVRLVVNEADGTFAVSFPQFEKNEASSGRIKKASSKVAIYSTEQKEPMWSHTLPGVTLGLAARKGTGEKGYVALDSVSCIRVISPAAGRLTLPAPQPVEESEVHRIEDSRAEVDDTADGEASRALEDIILENEYDKPVVTQQDLETIFHNDNAPQAPKDVFSAVLSLFGGVAKAAA</sequence>
<dbReference type="SUPFAM" id="SSF50978">
    <property type="entry name" value="WD40 repeat-like"/>
    <property type="match status" value="1"/>
</dbReference>
<dbReference type="PROSITE" id="PS50294">
    <property type="entry name" value="WD_REPEATS_REGION"/>
    <property type="match status" value="1"/>
</dbReference>
<dbReference type="PANTHER" id="PTHR44215:SF1">
    <property type="entry name" value="WD REPEAT-CONTAINING PROTEIN 75"/>
    <property type="match status" value="1"/>
</dbReference>
<dbReference type="GO" id="GO:0006364">
    <property type="term" value="P:rRNA processing"/>
    <property type="evidence" value="ECO:0007669"/>
    <property type="project" value="UniProtKB-KW"/>
</dbReference>
<dbReference type="OrthoDB" id="4096at2759"/>
<dbReference type="InterPro" id="IPR001680">
    <property type="entry name" value="WD40_rpt"/>
</dbReference>
<accession>A0A9P4HG12</accession>